<feature type="compositionally biased region" description="Basic and acidic residues" evidence="1">
    <location>
        <begin position="24"/>
        <end position="49"/>
    </location>
</feature>
<evidence type="ECO:0000256" key="1">
    <source>
        <dbReference type="SAM" id="MobiDB-lite"/>
    </source>
</evidence>
<gene>
    <name evidence="2" type="ORF">GF1_15320</name>
</gene>
<proteinExistence type="predicted"/>
<evidence type="ECO:0000313" key="2">
    <source>
        <dbReference type="EMBL" id="BCO09156.1"/>
    </source>
</evidence>
<name>A0A915U9P7_9BACT</name>
<protein>
    <submittedName>
        <fullName evidence="2">Uncharacterized protein</fullName>
    </submittedName>
</protein>
<evidence type="ECO:0000313" key="3">
    <source>
        <dbReference type="Proteomes" id="UP001063350"/>
    </source>
</evidence>
<dbReference type="Proteomes" id="UP001063350">
    <property type="component" value="Chromosome"/>
</dbReference>
<keyword evidence="3" id="KW-1185">Reference proteome</keyword>
<feature type="compositionally biased region" description="Basic and acidic residues" evidence="1">
    <location>
        <begin position="56"/>
        <end position="74"/>
    </location>
</feature>
<feature type="region of interest" description="Disordered" evidence="1">
    <location>
        <begin position="24"/>
        <end position="74"/>
    </location>
</feature>
<dbReference type="EMBL" id="AP024233">
    <property type="protein sequence ID" value="BCO09156.1"/>
    <property type="molecule type" value="Genomic_DNA"/>
</dbReference>
<reference evidence="2" key="1">
    <citation type="submission" date="2020-12" db="EMBL/GenBank/DDBJ databases">
        <title>Desulfobium dissulfuricans gen. nov., sp. nov., a novel mesophilic, sulfate-reducing bacterium isolated from a deep-sea hydrothermal vent.</title>
        <authorList>
            <person name="Hashimoto Y."/>
            <person name="Tame A."/>
            <person name="Sawayama S."/>
            <person name="Miyazaki J."/>
            <person name="Takai K."/>
            <person name="Nakagawa S."/>
        </authorList>
    </citation>
    <scope>NUCLEOTIDE SEQUENCE</scope>
    <source>
        <strain evidence="2">GF1</strain>
    </source>
</reference>
<organism evidence="2 3">
    <name type="scientific">Desulfolithobacter dissulfuricans</name>
    <dbReference type="NCBI Taxonomy" id="2795293"/>
    <lineage>
        <taxon>Bacteria</taxon>
        <taxon>Pseudomonadati</taxon>
        <taxon>Thermodesulfobacteriota</taxon>
        <taxon>Desulfobulbia</taxon>
        <taxon>Desulfobulbales</taxon>
        <taxon>Desulfobulbaceae</taxon>
        <taxon>Desulfolithobacter</taxon>
    </lineage>
</organism>
<dbReference type="AlphaFoldDB" id="A0A915U9P7"/>
<sequence>MTIGVRLRLYIGALVTYATIEKVSGREDKYQSERRYTMGDKGGKKDKDKSKKQKIKKQEQKAKRKQDKQQKRTP</sequence>
<accession>A0A915U9P7</accession>
<dbReference type="KEGG" id="ddu:GF1_15320"/>